<dbReference type="PROSITE" id="PS51186">
    <property type="entry name" value="GNAT"/>
    <property type="match status" value="1"/>
</dbReference>
<reference evidence="4 5" key="1">
    <citation type="submission" date="2019-03" db="EMBL/GenBank/DDBJ databases">
        <title>Genomic Encyclopedia of Type Strains, Phase IV (KMG-IV): sequencing the most valuable type-strain genomes for metagenomic binning, comparative biology and taxonomic classification.</title>
        <authorList>
            <person name="Goeker M."/>
        </authorList>
    </citation>
    <scope>NUCLEOTIDE SEQUENCE [LARGE SCALE GENOMIC DNA]</scope>
    <source>
        <strain evidence="4 5">DSM 16998</strain>
    </source>
</reference>
<dbReference type="OrthoDB" id="9087497at2"/>
<dbReference type="PANTHER" id="PTHR31438:SF1">
    <property type="entry name" value="LYSINE N-ACYLTRANSFERASE C17G9.06C-RELATED"/>
    <property type="match status" value="1"/>
</dbReference>
<dbReference type="AlphaFoldDB" id="A0A4R6QRZ6"/>
<name>A0A4R6QRZ6_9BURK</name>
<evidence type="ECO:0000256" key="2">
    <source>
        <dbReference type="ARBA" id="ARBA00023251"/>
    </source>
</evidence>
<gene>
    <name evidence="4" type="ORF">DES47_101341</name>
</gene>
<dbReference type="Proteomes" id="UP000295361">
    <property type="component" value="Unassembled WGS sequence"/>
</dbReference>
<evidence type="ECO:0000256" key="1">
    <source>
        <dbReference type="ARBA" id="ARBA00004924"/>
    </source>
</evidence>
<comment type="pathway">
    <text evidence="1">Siderophore biosynthesis.</text>
</comment>
<keyword evidence="4" id="KW-0808">Transferase</keyword>
<dbReference type="InterPro" id="IPR000182">
    <property type="entry name" value="GNAT_dom"/>
</dbReference>
<evidence type="ECO:0000313" key="5">
    <source>
        <dbReference type="Proteomes" id="UP000295361"/>
    </source>
</evidence>
<dbReference type="RefSeq" id="WP_133698929.1">
    <property type="nucleotide sequence ID" value="NZ_SNXS01000001.1"/>
</dbReference>
<feature type="domain" description="N-acetyltransferase" evidence="3">
    <location>
        <begin position="13"/>
        <end position="177"/>
    </location>
</feature>
<keyword evidence="2" id="KW-0046">Antibiotic resistance</keyword>
<dbReference type="PANTHER" id="PTHR31438">
    <property type="entry name" value="LYSINE N-ACYLTRANSFERASE C17G9.06C-RELATED"/>
    <property type="match status" value="1"/>
</dbReference>
<dbReference type="CDD" id="cd04301">
    <property type="entry name" value="NAT_SF"/>
    <property type="match status" value="1"/>
</dbReference>
<sequence>MIEQLHRNAHPELSFRRLQHADMPLLQGWLARPHVSQWWGPAPTLAEVEAHYLPLTQAGADTLGYIALLDGQAMGFIQSYIVLGSGGGWWEQETDPGARGIDQFLVHAEQLNQGLGSRMIRRFVDGLFLDPAVSKVQTDPSPSNARAIRCYVRAGFAPQGEVTTPDGPALLMIRHRTIGALQSTGGPI</sequence>
<dbReference type="InParanoid" id="A0A4R6QRZ6"/>
<keyword evidence="5" id="KW-1185">Reference proteome</keyword>
<evidence type="ECO:0000259" key="3">
    <source>
        <dbReference type="PROSITE" id="PS51186"/>
    </source>
</evidence>
<dbReference type="Gene3D" id="3.40.630.30">
    <property type="match status" value="1"/>
</dbReference>
<organism evidence="4 5">
    <name type="scientific">Roseateles toxinivorans</name>
    <dbReference type="NCBI Taxonomy" id="270368"/>
    <lineage>
        <taxon>Bacteria</taxon>
        <taxon>Pseudomonadati</taxon>
        <taxon>Pseudomonadota</taxon>
        <taxon>Betaproteobacteria</taxon>
        <taxon>Burkholderiales</taxon>
        <taxon>Sphaerotilaceae</taxon>
        <taxon>Roseateles</taxon>
    </lineage>
</organism>
<dbReference type="SUPFAM" id="SSF55729">
    <property type="entry name" value="Acyl-CoA N-acyltransferases (Nat)"/>
    <property type="match status" value="1"/>
</dbReference>
<protein>
    <submittedName>
        <fullName evidence="4">Aminoglycoside 6'-N-acetyltransferase-1b/aminoglycoside 6'-N-acetyltransferase-2</fullName>
    </submittedName>
</protein>
<accession>A0A4R6QRZ6</accession>
<dbReference type="EMBL" id="SNXS01000001">
    <property type="protein sequence ID" value="TDP74284.1"/>
    <property type="molecule type" value="Genomic_DNA"/>
</dbReference>
<proteinExistence type="predicted"/>
<dbReference type="GO" id="GO:0046677">
    <property type="term" value="P:response to antibiotic"/>
    <property type="evidence" value="ECO:0007669"/>
    <property type="project" value="UniProtKB-KW"/>
</dbReference>
<dbReference type="Pfam" id="PF13523">
    <property type="entry name" value="Acetyltransf_8"/>
    <property type="match status" value="1"/>
</dbReference>
<dbReference type="InterPro" id="IPR019432">
    <property type="entry name" value="Acyltransferase_MbtK/IucB-like"/>
</dbReference>
<dbReference type="SMART" id="SM01006">
    <property type="entry name" value="AlcB"/>
    <property type="match status" value="1"/>
</dbReference>
<comment type="caution">
    <text evidence="4">The sequence shown here is derived from an EMBL/GenBank/DDBJ whole genome shotgun (WGS) entry which is preliminary data.</text>
</comment>
<dbReference type="GO" id="GO:0019290">
    <property type="term" value="P:siderophore biosynthetic process"/>
    <property type="evidence" value="ECO:0007669"/>
    <property type="project" value="InterPro"/>
</dbReference>
<dbReference type="GO" id="GO:0016410">
    <property type="term" value="F:N-acyltransferase activity"/>
    <property type="evidence" value="ECO:0007669"/>
    <property type="project" value="TreeGrafter"/>
</dbReference>
<dbReference type="InterPro" id="IPR016181">
    <property type="entry name" value="Acyl_CoA_acyltransferase"/>
</dbReference>
<evidence type="ECO:0000313" key="4">
    <source>
        <dbReference type="EMBL" id="TDP74284.1"/>
    </source>
</evidence>